<dbReference type="InterPro" id="IPR029058">
    <property type="entry name" value="AB_hydrolase_fold"/>
</dbReference>
<accession>A0ABP8DVI1</accession>
<comment type="caution">
    <text evidence="2">The sequence shown here is derived from an EMBL/GenBank/DDBJ whole genome shotgun (WGS) entry which is preliminary data.</text>
</comment>
<keyword evidence="3" id="KW-1185">Reference proteome</keyword>
<organism evidence="2 3">
    <name type="scientific">Dactylosporangium darangshiense</name>
    <dbReference type="NCBI Taxonomy" id="579108"/>
    <lineage>
        <taxon>Bacteria</taxon>
        <taxon>Bacillati</taxon>
        <taxon>Actinomycetota</taxon>
        <taxon>Actinomycetes</taxon>
        <taxon>Micromonosporales</taxon>
        <taxon>Micromonosporaceae</taxon>
        <taxon>Dactylosporangium</taxon>
    </lineage>
</organism>
<dbReference type="RefSeq" id="WP_345144112.1">
    <property type="nucleotide sequence ID" value="NZ_BAABAT010000085.1"/>
</dbReference>
<name>A0ABP8DVI1_9ACTN</name>
<dbReference type="Gene3D" id="3.40.50.1820">
    <property type="entry name" value="alpha/beta hydrolase"/>
    <property type="match status" value="1"/>
</dbReference>
<reference evidence="3" key="1">
    <citation type="journal article" date="2019" name="Int. J. Syst. Evol. Microbiol.">
        <title>The Global Catalogue of Microorganisms (GCM) 10K type strain sequencing project: providing services to taxonomists for standard genome sequencing and annotation.</title>
        <authorList>
            <consortium name="The Broad Institute Genomics Platform"/>
            <consortium name="The Broad Institute Genome Sequencing Center for Infectious Disease"/>
            <person name="Wu L."/>
            <person name="Ma J."/>
        </authorList>
    </citation>
    <scope>NUCLEOTIDE SEQUENCE [LARGE SCALE GENOMIC DNA]</scope>
    <source>
        <strain evidence="3">JCM 17441</strain>
    </source>
</reference>
<dbReference type="EMBL" id="BAABAT010000085">
    <property type="protein sequence ID" value="GAA4263929.1"/>
    <property type="molecule type" value="Genomic_DNA"/>
</dbReference>
<dbReference type="PANTHER" id="PTHR43433:SF1">
    <property type="entry name" value="BLL5160 PROTEIN"/>
    <property type="match status" value="1"/>
</dbReference>
<dbReference type="PANTHER" id="PTHR43433">
    <property type="entry name" value="HYDROLASE, ALPHA/BETA FOLD FAMILY PROTEIN"/>
    <property type="match status" value="1"/>
</dbReference>
<dbReference type="Proteomes" id="UP001500620">
    <property type="component" value="Unassembled WGS sequence"/>
</dbReference>
<gene>
    <name evidence="2" type="ORF">GCM10022255_112920</name>
</gene>
<sequence length="298" mass="31446">MTGLIRLVTVAVGVHLAVRDTPADAARGGRPVVLLHGLASTNRWWDLVAEQLSGQRLIRFDHRGHGQSSTPPRGYTVTCFAADTAAVLDALDAGPCVVAGHSFGAAVALELAARRPDLVGGVCLVDGGVYDPRRMFGPSWWEARYRMLLDRRIAPTPDMLAAWARGSGLPDAAVPALQANYQPAHAAHAGPAGPVRLRLAVQHEIEAACSLWCHEPAALLTQLRCPTVAVLARPADPAAAATHLKALLHTFDRAGRTVPVRWVDGGHDLPLERPADVAAAITHLTTTGAVLADRVAAA</sequence>
<evidence type="ECO:0000313" key="3">
    <source>
        <dbReference type="Proteomes" id="UP001500620"/>
    </source>
</evidence>
<evidence type="ECO:0000259" key="1">
    <source>
        <dbReference type="Pfam" id="PF12697"/>
    </source>
</evidence>
<feature type="domain" description="AB hydrolase-1" evidence="1">
    <location>
        <begin position="32"/>
        <end position="280"/>
    </location>
</feature>
<dbReference type="InterPro" id="IPR000073">
    <property type="entry name" value="AB_hydrolase_1"/>
</dbReference>
<dbReference type="SUPFAM" id="SSF53474">
    <property type="entry name" value="alpha/beta-Hydrolases"/>
    <property type="match status" value="1"/>
</dbReference>
<evidence type="ECO:0000313" key="2">
    <source>
        <dbReference type="EMBL" id="GAA4263929.1"/>
    </source>
</evidence>
<dbReference type="Pfam" id="PF12697">
    <property type="entry name" value="Abhydrolase_6"/>
    <property type="match status" value="1"/>
</dbReference>
<dbReference type="PRINTS" id="PR00111">
    <property type="entry name" value="ABHYDROLASE"/>
</dbReference>
<protein>
    <recommendedName>
        <fullName evidence="1">AB hydrolase-1 domain-containing protein</fullName>
    </recommendedName>
</protein>
<dbReference type="InterPro" id="IPR050471">
    <property type="entry name" value="AB_hydrolase"/>
</dbReference>
<proteinExistence type="predicted"/>